<keyword evidence="4" id="KW-0677">Repeat</keyword>
<feature type="non-terminal residue" evidence="8">
    <location>
        <position position="1"/>
    </location>
</feature>
<accession>A0ABD3L6B7</accession>
<keyword evidence="9" id="KW-1185">Reference proteome</keyword>
<comment type="subcellular location">
    <subcellularLocation>
        <location evidence="1">Membrane</location>
    </subcellularLocation>
</comment>
<evidence type="ECO:0000256" key="3">
    <source>
        <dbReference type="ARBA" id="ARBA00022692"/>
    </source>
</evidence>
<evidence type="ECO:0000259" key="7">
    <source>
        <dbReference type="Pfam" id="PF07714"/>
    </source>
</evidence>
<dbReference type="AlphaFoldDB" id="A0ABD3L6B7"/>
<dbReference type="PANTHER" id="PTHR27008">
    <property type="entry name" value="OS04G0122200 PROTEIN"/>
    <property type="match status" value="1"/>
</dbReference>
<dbReference type="InterPro" id="IPR011009">
    <property type="entry name" value="Kinase-like_dom_sf"/>
</dbReference>
<evidence type="ECO:0000256" key="4">
    <source>
        <dbReference type="ARBA" id="ARBA00022737"/>
    </source>
</evidence>
<organism evidence="8 9">
    <name type="scientific">Eucalyptus globulus</name>
    <name type="common">Tasmanian blue gum</name>
    <dbReference type="NCBI Taxonomy" id="34317"/>
    <lineage>
        <taxon>Eukaryota</taxon>
        <taxon>Viridiplantae</taxon>
        <taxon>Streptophyta</taxon>
        <taxon>Embryophyta</taxon>
        <taxon>Tracheophyta</taxon>
        <taxon>Spermatophyta</taxon>
        <taxon>Magnoliopsida</taxon>
        <taxon>eudicotyledons</taxon>
        <taxon>Gunneridae</taxon>
        <taxon>Pentapetalae</taxon>
        <taxon>rosids</taxon>
        <taxon>malvids</taxon>
        <taxon>Myrtales</taxon>
        <taxon>Myrtaceae</taxon>
        <taxon>Myrtoideae</taxon>
        <taxon>Eucalypteae</taxon>
        <taxon>Eucalyptus</taxon>
    </lineage>
</organism>
<feature type="domain" description="Serine-threonine/tyrosine-protein kinase catalytic" evidence="7">
    <location>
        <begin position="4"/>
        <end position="53"/>
    </location>
</feature>
<sequence length="56" mass="6559">ALKSFDIECEIFRKIRHRNLVKVISSCTNANLRALVLQYTPNGSLEKWLYSNNYNL</sequence>
<evidence type="ECO:0000256" key="2">
    <source>
        <dbReference type="ARBA" id="ARBA00022614"/>
    </source>
</evidence>
<dbReference type="EMBL" id="JBJKBG010000003">
    <property type="protein sequence ID" value="KAL3746084.1"/>
    <property type="molecule type" value="Genomic_DNA"/>
</dbReference>
<reference evidence="8 9" key="1">
    <citation type="submission" date="2024-11" db="EMBL/GenBank/DDBJ databases">
        <title>Chromosome-level genome assembly of Eucalyptus globulus Labill. provides insights into its genome evolution.</title>
        <authorList>
            <person name="Li X."/>
        </authorList>
    </citation>
    <scope>NUCLEOTIDE SEQUENCE [LARGE SCALE GENOMIC DNA]</scope>
    <source>
        <strain evidence="8">CL2024</strain>
        <tissue evidence="8">Fresh tender leaves</tissue>
    </source>
</reference>
<dbReference type="Proteomes" id="UP001634007">
    <property type="component" value="Unassembled WGS sequence"/>
</dbReference>
<evidence type="ECO:0000256" key="5">
    <source>
        <dbReference type="ARBA" id="ARBA00022989"/>
    </source>
</evidence>
<evidence type="ECO:0000313" key="8">
    <source>
        <dbReference type="EMBL" id="KAL3746084.1"/>
    </source>
</evidence>
<proteinExistence type="predicted"/>
<keyword evidence="2" id="KW-0433">Leucine-rich repeat</keyword>
<keyword evidence="6" id="KW-0472">Membrane</keyword>
<dbReference type="PANTHER" id="PTHR27008:SF497">
    <property type="entry name" value="OS11G0695000 PROTEIN"/>
    <property type="match status" value="1"/>
</dbReference>
<dbReference type="Gene3D" id="1.10.510.10">
    <property type="entry name" value="Transferase(Phosphotransferase) domain 1"/>
    <property type="match status" value="1"/>
</dbReference>
<gene>
    <name evidence="8" type="ORF">ACJRO7_015094</name>
</gene>
<protein>
    <recommendedName>
        <fullName evidence="7">Serine-threonine/tyrosine-protein kinase catalytic domain-containing protein</fullName>
    </recommendedName>
</protein>
<evidence type="ECO:0000313" key="9">
    <source>
        <dbReference type="Proteomes" id="UP001634007"/>
    </source>
</evidence>
<dbReference type="SUPFAM" id="SSF56112">
    <property type="entry name" value="Protein kinase-like (PK-like)"/>
    <property type="match status" value="1"/>
</dbReference>
<name>A0ABD3L6B7_EUCGL</name>
<evidence type="ECO:0000256" key="6">
    <source>
        <dbReference type="ARBA" id="ARBA00023136"/>
    </source>
</evidence>
<comment type="caution">
    <text evidence="8">The sequence shown here is derived from an EMBL/GenBank/DDBJ whole genome shotgun (WGS) entry which is preliminary data.</text>
</comment>
<feature type="non-terminal residue" evidence="8">
    <location>
        <position position="56"/>
    </location>
</feature>
<dbReference type="Pfam" id="PF07714">
    <property type="entry name" value="PK_Tyr_Ser-Thr"/>
    <property type="match status" value="1"/>
</dbReference>
<keyword evidence="3" id="KW-0812">Transmembrane</keyword>
<dbReference type="GO" id="GO:0016020">
    <property type="term" value="C:membrane"/>
    <property type="evidence" value="ECO:0007669"/>
    <property type="project" value="UniProtKB-SubCell"/>
</dbReference>
<dbReference type="InterPro" id="IPR051809">
    <property type="entry name" value="Plant_receptor-like_S/T_kinase"/>
</dbReference>
<evidence type="ECO:0000256" key="1">
    <source>
        <dbReference type="ARBA" id="ARBA00004370"/>
    </source>
</evidence>
<keyword evidence="5" id="KW-1133">Transmembrane helix</keyword>
<dbReference type="InterPro" id="IPR001245">
    <property type="entry name" value="Ser-Thr/Tyr_kinase_cat_dom"/>
</dbReference>